<feature type="transmembrane region" description="Helical" evidence="1">
    <location>
        <begin position="12"/>
        <end position="32"/>
    </location>
</feature>
<comment type="caution">
    <text evidence="2">The sequence shown here is derived from an EMBL/GenBank/DDBJ whole genome shotgun (WGS) entry which is preliminary data.</text>
</comment>
<keyword evidence="3" id="KW-1185">Reference proteome</keyword>
<reference evidence="2 3" key="1">
    <citation type="submission" date="2023-03" db="EMBL/GenBank/DDBJ databases">
        <title>High recombination rates correlate with genetic variation in Cardiocondyla obscurior ants.</title>
        <authorList>
            <person name="Errbii M."/>
        </authorList>
    </citation>
    <scope>NUCLEOTIDE SEQUENCE [LARGE SCALE GENOMIC DNA]</scope>
    <source>
        <strain evidence="2">Alpha-2009</strain>
        <tissue evidence="2">Whole body</tissue>
    </source>
</reference>
<sequence>MCVYICTYNSRAFVKFVRVLCIGVCMHIQTLRFVLSRIAPIGACLILCKCIAGAWVSCYTLCGSVVICIDSAKSKKNIDGENGERSTLVSRFLCGTKPFYDRTNRREMENMEIEINFIYIQLQELSSPIDVFALTFS</sequence>
<feature type="transmembrane region" description="Helical" evidence="1">
    <location>
        <begin position="38"/>
        <end position="69"/>
    </location>
</feature>
<keyword evidence="1" id="KW-1133">Transmembrane helix</keyword>
<dbReference type="Proteomes" id="UP001430953">
    <property type="component" value="Unassembled WGS sequence"/>
</dbReference>
<accession>A0AAW2FFG9</accession>
<proteinExistence type="predicted"/>
<organism evidence="2 3">
    <name type="scientific">Cardiocondyla obscurior</name>
    <dbReference type="NCBI Taxonomy" id="286306"/>
    <lineage>
        <taxon>Eukaryota</taxon>
        <taxon>Metazoa</taxon>
        <taxon>Ecdysozoa</taxon>
        <taxon>Arthropoda</taxon>
        <taxon>Hexapoda</taxon>
        <taxon>Insecta</taxon>
        <taxon>Pterygota</taxon>
        <taxon>Neoptera</taxon>
        <taxon>Endopterygota</taxon>
        <taxon>Hymenoptera</taxon>
        <taxon>Apocrita</taxon>
        <taxon>Aculeata</taxon>
        <taxon>Formicoidea</taxon>
        <taxon>Formicidae</taxon>
        <taxon>Myrmicinae</taxon>
        <taxon>Cardiocondyla</taxon>
    </lineage>
</organism>
<keyword evidence="1" id="KW-0812">Transmembrane</keyword>
<evidence type="ECO:0000313" key="3">
    <source>
        <dbReference type="Proteomes" id="UP001430953"/>
    </source>
</evidence>
<keyword evidence="1" id="KW-0472">Membrane</keyword>
<gene>
    <name evidence="2" type="ORF">PUN28_012577</name>
</gene>
<dbReference type="EMBL" id="JADYXP020000012">
    <property type="protein sequence ID" value="KAL0113516.1"/>
    <property type="molecule type" value="Genomic_DNA"/>
</dbReference>
<dbReference type="AlphaFoldDB" id="A0AAW2FFG9"/>
<evidence type="ECO:0000313" key="2">
    <source>
        <dbReference type="EMBL" id="KAL0113516.1"/>
    </source>
</evidence>
<protein>
    <submittedName>
        <fullName evidence="2">Uncharacterized protein</fullName>
    </submittedName>
</protein>
<name>A0AAW2FFG9_9HYME</name>
<evidence type="ECO:0000256" key="1">
    <source>
        <dbReference type="SAM" id="Phobius"/>
    </source>
</evidence>